<feature type="transmembrane region" description="Helical" evidence="1">
    <location>
        <begin position="6"/>
        <end position="27"/>
    </location>
</feature>
<evidence type="ECO:0000313" key="2">
    <source>
        <dbReference type="EMBL" id="MFC6724962.1"/>
    </source>
</evidence>
<evidence type="ECO:0000313" key="3">
    <source>
        <dbReference type="Proteomes" id="UP001596328"/>
    </source>
</evidence>
<keyword evidence="1" id="KW-0812">Transmembrane</keyword>
<proteinExistence type="predicted"/>
<accession>A0ABD5S148</accession>
<reference evidence="2 3" key="1">
    <citation type="journal article" date="2019" name="Int. J. Syst. Evol. Microbiol.">
        <title>The Global Catalogue of Microorganisms (GCM) 10K type strain sequencing project: providing services to taxonomists for standard genome sequencing and annotation.</title>
        <authorList>
            <consortium name="The Broad Institute Genomics Platform"/>
            <consortium name="The Broad Institute Genome Sequencing Center for Infectious Disease"/>
            <person name="Wu L."/>
            <person name="Ma J."/>
        </authorList>
    </citation>
    <scope>NUCLEOTIDE SEQUENCE [LARGE SCALE GENOMIC DNA]</scope>
    <source>
        <strain evidence="2 3">NBRC 111368</strain>
    </source>
</reference>
<feature type="transmembrane region" description="Helical" evidence="1">
    <location>
        <begin position="39"/>
        <end position="62"/>
    </location>
</feature>
<evidence type="ECO:0000256" key="1">
    <source>
        <dbReference type="SAM" id="Phobius"/>
    </source>
</evidence>
<dbReference type="EMBL" id="JBHSWU010000337">
    <property type="protein sequence ID" value="MFC6724962.1"/>
    <property type="molecule type" value="Genomic_DNA"/>
</dbReference>
<name>A0ABD5S148_9EURY</name>
<organism evidence="2 3">
    <name type="scientific">Halobium palmae</name>
    <dbReference type="NCBI Taxonomy" id="1776492"/>
    <lineage>
        <taxon>Archaea</taxon>
        <taxon>Methanobacteriati</taxon>
        <taxon>Methanobacteriota</taxon>
        <taxon>Stenosarchaea group</taxon>
        <taxon>Halobacteria</taxon>
        <taxon>Halobacteriales</taxon>
        <taxon>Haloferacaceae</taxon>
        <taxon>Halobium</taxon>
    </lineage>
</organism>
<evidence type="ECO:0008006" key="4">
    <source>
        <dbReference type="Google" id="ProtNLM"/>
    </source>
</evidence>
<keyword evidence="3" id="KW-1185">Reference proteome</keyword>
<protein>
    <recommendedName>
        <fullName evidence="4">Tripartite tricarboxylate transporter TctB family protein</fullName>
    </recommendedName>
</protein>
<dbReference type="Proteomes" id="UP001596328">
    <property type="component" value="Unassembled WGS sequence"/>
</dbReference>
<sequence length="74" mass="7511">MVSGVLGIGGYAVALGPVLAVVAYILAVDLLYENGIGQAVAISVGTWVTSFVILYVAAYFGYSSFQALGVPPGI</sequence>
<gene>
    <name evidence="2" type="ORF">ACFQE1_11375</name>
</gene>
<dbReference type="AlphaFoldDB" id="A0ABD5S148"/>
<keyword evidence="1" id="KW-1133">Transmembrane helix</keyword>
<keyword evidence="1" id="KW-0472">Membrane</keyword>
<comment type="caution">
    <text evidence="2">The sequence shown here is derived from an EMBL/GenBank/DDBJ whole genome shotgun (WGS) entry which is preliminary data.</text>
</comment>